<dbReference type="PANTHER" id="PTHR42693:SF53">
    <property type="entry name" value="ENDO-4-O-SULFATASE"/>
    <property type="match status" value="1"/>
</dbReference>
<evidence type="ECO:0000256" key="3">
    <source>
        <dbReference type="ARBA" id="ARBA00022801"/>
    </source>
</evidence>
<keyword evidence="6" id="KW-0732">Signal</keyword>
<keyword evidence="9" id="KW-1185">Reference proteome</keyword>
<comment type="caution">
    <text evidence="8">The sequence shown here is derived from an EMBL/GenBank/DDBJ whole genome shotgun (WGS) entry which is preliminary data.</text>
</comment>
<dbReference type="PANTHER" id="PTHR42693">
    <property type="entry name" value="ARYLSULFATASE FAMILY MEMBER"/>
    <property type="match status" value="1"/>
</dbReference>
<dbReference type="InterPro" id="IPR017850">
    <property type="entry name" value="Alkaline_phosphatase_core_sf"/>
</dbReference>
<dbReference type="CDD" id="cd16143">
    <property type="entry name" value="ARS_like"/>
    <property type="match status" value="1"/>
</dbReference>
<dbReference type="Gene3D" id="3.40.720.10">
    <property type="entry name" value="Alkaline Phosphatase, subunit A"/>
    <property type="match status" value="1"/>
</dbReference>
<evidence type="ECO:0000313" key="9">
    <source>
        <dbReference type="Proteomes" id="UP000319143"/>
    </source>
</evidence>
<feature type="domain" description="Sulfatase N-terminal" evidence="7">
    <location>
        <begin position="24"/>
        <end position="369"/>
    </location>
</feature>
<dbReference type="GO" id="GO:0046872">
    <property type="term" value="F:metal ion binding"/>
    <property type="evidence" value="ECO:0007669"/>
    <property type="project" value="UniProtKB-KW"/>
</dbReference>
<accession>A0A5C6D6G2</accession>
<dbReference type="PROSITE" id="PS00523">
    <property type="entry name" value="SULFATASE_1"/>
    <property type="match status" value="1"/>
</dbReference>
<dbReference type="RefSeq" id="WP_146530988.1">
    <property type="nucleotide sequence ID" value="NZ_SJPV01000017.1"/>
</dbReference>
<evidence type="ECO:0000313" key="8">
    <source>
        <dbReference type="EMBL" id="TWU31414.1"/>
    </source>
</evidence>
<dbReference type="Proteomes" id="UP000319143">
    <property type="component" value="Unassembled WGS sequence"/>
</dbReference>
<proteinExistence type="inferred from homology"/>
<evidence type="ECO:0000256" key="6">
    <source>
        <dbReference type="SAM" id="SignalP"/>
    </source>
</evidence>
<feature type="region of interest" description="Disordered" evidence="5">
    <location>
        <begin position="481"/>
        <end position="507"/>
    </location>
</feature>
<dbReference type="EMBL" id="SJPV01000017">
    <property type="protein sequence ID" value="TWU31414.1"/>
    <property type="molecule type" value="Genomic_DNA"/>
</dbReference>
<feature type="signal peptide" evidence="6">
    <location>
        <begin position="1"/>
        <end position="18"/>
    </location>
</feature>
<keyword evidence="4" id="KW-0106">Calcium</keyword>
<dbReference type="SUPFAM" id="SSF53649">
    <property type="entry name" value="Alkaline phosphatase-like"/>
    <property type="match status" value="1"/>
</dbReference>
<dbReference type="EC" id="3.1.6.1" evidence="8"/>
<sequence length="507" mass="56487" precursor="true">MKYIIFLTWLSLTAGLPAADPVRPNVIVILADDMGIDSVSALNEKLGMETPAIDQLVREGMSFTDAHSTSAVCTPTRYSVLTGRYNWRSRLKRGIVGKWERPLIEDRRLTLPEMFREHEYDTACIGKWHLGWQWPKQGGGATEKLDQIDFTAPVKGGPNDHGFDSYFGDDVPNWPPYAWRENDRVLGDITTQMKAGAMVGVSAGPSVAEWDFRAVLAEYSSRWSQYIRDHAGRARPFFLYAPMPSPHTPIAPHESFRGTSKISEYADFLLQTDNAVGEMLRALKETEQADNTLVIFTCDNGTSPKCNFAELDAAGVHLTANWRGWKADAYEGGHRVPFVVRWPGQIEPGSHSEEIVTLADIMATCADVLRHELPADAAEDSVSLLPVLQGKRVSEPLHDLVIHHSVSGHFAIRKGQWKLLLCRGSGGWSPPREPEAAKQGLPSVQLFNLHDDPKESVNLQADHPDIVQQLTADLRQVIEEGRSTPGPKQPNHAGAQWWQGLPWERDI</sequence>
<organism evidence="8 9">
    <name type="scientific">Novipirellula artificiosorum</name>
    <dbReference type="NCBI Taxonomy" id="2528016"/>
    <lineage>
        <taxon>Bacteria</taxon>
        <taxon>Pseudomonadati</taxon>
        <taxon>Planctomycetota</taxon>
        <taxon>Planctomycetia</taxon>
        <taxon>Pirellulales</taxon>
        <taxon>Pirellulaceae</taxon>
        <taxon>Novipirellula</taxon>
    </lineage>
</organism>
<comment type="similarity">
    <text evidence="1">Belongs to the sulfatase family.</text>
</comment>
<protein>
    <submittedName>
        <fullName evidence="8">Arylsulfatase</fullName>
        <ecNumber evidence="8">3.1.6.1</ecNumber>
    </submittedName>
</protein>
<dbReference type="InterPro" id="IPR050738">
    <property type="entry name" value="Sulfatase"/>
</dbReference>
<keyword evidence="3 8" id="KW-0378">Hydrolase</keyword>
<reference evidence="8 9" key="1">
    <citation type="submission" date="2019-02" db="EMBL/GenBank/DDBJ databases">
        <title>Deep-cultivation of Planctomycetes and their phenomic and genomic characterization uncovers novel biology.</title>
        <authorList>
            <person name="Wiegand S."/>
            <person name="Jogler M."/>
            <person name="Boedeker C."/>
            <person name="Pinto D."/>
            <person name="Vollmers J."/>
            <person name="Rivas-Marin E."/>
            <person name="Kohn T."/>
            <person name="Peeters S.H."/>
            <person name="Heuer A."/>
            <person name="Rast P."/>
            <person name="Oberbeckmann S."/>
            <person name="Bunk B."/>
            <person name="Jeske O."/>
            <person name="Meyerdierks A."/>
            <person name="Storesund J.E."/>
            <person name="Kallscheuer N."/>
            <person name="Luecker S."/>
            <person name="Lage O.M."/>
            <person name="Pohl T."/>
            <person name="Merkel B.J."/>
            <person name="Hornburger P."/>
            <person name="Mueller R.-W."/>
            <person name="Bruemmer F."/>
            <person name="Labrenz M."/>
            <person name="Spormann A.M."/>
            <person name="Op Den Camp H."/>
            <person name="Overmann J."/>
            <person name="Amann R."/>
            <person name="Jetten M.S.M."/>
            <person name="Mascher T."/>
            <person name="Medema M.H."/>
            <person name="Devos D.P."/>
            <person name="Kaster A.-K."/>
            <person name="Ovreas L."/>
            <person name="Rohde M."/>
            <person name="Galperin M.Y."/>
            <person name="Jogler C."/>
        </authorList>
    </citation>
    <scope>NUCLEOTIDE SEQUENCE [LARGE SCALE GENOMIC DNA]</scope>
    <source>
        <strain evidence="8 9">Poly41</strain>
    </source>
</reference>
<dbReference type="OrthoDB" id="9764377at2"/>
<evidence type="ECO:0000256" key="5">
    <source>
        <dbReference type="SAM" id="MobiDB-lite"/>
    </source>
</evidence>
<evidence type="ECO:0000256" key="4">
    <source>
        <dbReference type="ARBA" id="ARBA00022837"/>
    </source>
</evidence>
<dbReference type="AlphaFoldDB" id="A0A5C6D6G2"/>
<dbReference type="InterPro" id="IPR024607">
    <property type="entry name" value="Sulfatase_CS"/>
</dbReference>
<dbReference type="Pfam" id="PF00884">
    <property type="entry name" value="Sulfatase"/>
    <property type="match status" value="1"/>
</dbReference>
<gene>
    <name evidence="8" type="primary">atsA_133</name>
    <name evidence="8" type="ORF">Poly41_62830</name>
</gene>
<dbReference type="InterPro" id="IPR000917">
    <property type="entry name" value="Sulfatase_N"/>
</dbReference>
<dbReference type="GO" id="GO:0004065">
    <property type="term" value="F:arylsulfatase activity"/>
    <property type="evidence" value="ECO:0007669"/>
    <property type="project" value="UniProtKB-EC"/>
</dbReference>
<keyword evidence="2" id="KW-0479">Metal-binding</keyword>
<evidence type="ECO:0000259" key="7">
    <source>
        <dbReference type="Pfam" id="PF00884"/>
    </source>
</evidence>
<evidence type="ECO:0000256" key="2">
    <source>
        <dbReference type="ARBA" id="ARBA00022723"/>
    </source>
</evidence>
<name>A0A5C6D6G2_9BACT</name>
<feature type="chain" id="PRO_5022693700" evidence="6">
    <location>
        <begin position="19"/>
        <end position="507"/>
    </location>
</feature>
<dbReference type="Gene3D" id="3.30.1120.10">
    <property type="match status" value="1"/>
</dbReference>
<evidence type="ECO:0000256" key="1">
    <source>
        <dbReference type="ARBA" id="ARBA00008779"/>
    </source>
</evidence>